<keyword evidence="1" id="KW-0547">Nucleotide-binding</keyword>
<organism evidence="1 2">
    <name type="scientific">Candidatus Methanogaster sp</name>
    <dbReference type="NCBI Taxonomy" id="3386292"/>
    <lineage>
        <taxon>Archaea</taxon>
        <taxon>Methanobacteriati</taxon>
        <taxon>Methanobacteriota</taxon>
        <taxon>Stenosarchaea group</taxon>
        <taxon>Methanomicrobia</taxon>
        <taxon>Methanosarcinales</taxon>
        <taxon>ANME-2 cluster</taxon>
        <taxon>Candidatus Methanogasteraceae</taxon>
        <taxon>Candidatus Methanogaster</taxon>
    </lineage>
</organism>
<accession>A0AC61L6H1</accession>
<proteinExistence type="predicted"/>
<sequence length="238" mass="25930">MGAKVNILEVRDLVTGYTDLNILHGISIHIKSGEIVSIIGPNGSGKSTLMKAIFGLLRPRGGAIVFKDHDITGVKPDAVVRLGMSYVPQEKEFFPSLTILENLEMGAFIRDDDISDSLERIYAIFPALKEKGHIRAGALSGGEQRMVGIGRALMLSPDLLLLDEPSAGLAPVMRDMVFEKITEVNRAGTSILIVEQNARRSLGISDRGYVLETGVNRFEGRGLELLENEDVLRLYLGG</sequence>
<evidence type="ECO:0000313" key="1">
    <source>
        <dbReference type="EMBL" id="PXF62008.1"/>
    </source>
</evidence>
<name>A0AC61L6H1_9EURY</name>
<keyword evidence="1" id="KW-0067">ATP-binding</keyword>
<gene>
    <name evidence="1" type="ORF">C4B59_01965</name>
</gene>
<reference evidence="1" key="1">
    <citation type="submission" date="2018-01" db="EMBL/GenBank/DDBJ databases">
        <authorList>
            <person name="Krukenberg V."/>
        </authorList>
    </citation>
    <scope>NUCLEOTIDE SEQUENCE</scope>
    <source>
        <strain evidence="1">E20ANME2</strain>
    </source>
</reference>
<dbReference type="EMBL" id="PQXF01000002">
    <property type="protein sequence ID" value="PXF62008.1"/>
    <property type="molecule type" value="Genomic_DNA"/>
</dbReference>
<protein>
    <submittedName>
        <fullName evidence="1">ABC transporter ATP-binding protein</fullName>
    </submittedName>
</protein>
<dbReference type="Proteomes" id="UP000248329">
    <property type="component" value="Unassembled WGS sequence"/>
</dbReference>
<evidence type="ECO:0000313" key="2">
    <source>
        <dbReference type="Proteomes" id="UP000248329"/>
    </source>
</evidence>
<comment type="caution">
    <text evidence="1">The sequence shown here is derived from an EMBL/GenBank/DDBJ whole genome shotgun (WGS) entry which is preliminary data.</text>
</comment>